<evidence type="ECO:0000313" key="1">
    <source>
        <dbReference type="EMBL" id="KFD59580.1"/>
    </source>
</evidence>
<gene>
    <name evidence="1" type="ORF">M514_10761</name>
</gene>
<dbReference type="Proteomes" id="UP000030758">
    <property type="component" value="Unassembled WGS sequence"/>
</dbReference>
<organism evidence="1">
    <name type="scientific">Trichuris suis</name>
    <name type="common">pig whipworm</name>
    <dbReference type="NCBI Taxonomy" id="68888"/>
    <lineage>
        <taxon>Eukaryota</taxon>
        <taxon>Metazoa</taxon>
        <taxon>Ecdysozoa</taxon>
        <taxon>Nematoda</taxon>
        <taxon>Enoplea</taxon>
        <taxon>Dorylaimia</taxon>
        <taxon>Trichinellida</taxon>
        <taxon>Trichuridae</taxon>
        <taxon>Trichuris</taxon>
    </lineage>
</organism>
<accession>A0A085MQT4</accession>
<dbReference type="EMBL" id="KL367820">
    <property type="protein sequence ID" value="KFD59580.1"/>
    <property type="molecule type" value="Genomic_DNA"/>
</dbReference>
<name>A0A085MQT4_9BILA</name>
<protein>
    <submittedName>
        <fullName evidence="1">Uncharacterized protein</fullName>
    </submittedName>
</protein>
<sequence length="82" mass="8765">MRMTTAPSSETSAGHMCSRRVFGQIVSTGCPPWKSAGLAAESLSKRAAYGYPLATHLIALVLHGALFDRAVKSPDEWVCCPD</sequence>
<dbReference type="AlphaFoldDB" id="A0A085MQT4"/>
<reference evidence="1" key="1">
    <citation type="journal article" date="2014" name="Nat. Genet.">
        <title>Genome and transcriptome of the porcine whipworm Trichuris suis.</title>
        <authorList>
            <person name="Jex A.R."/>
            <person name="Nejsum P."/>
            <person name="Schwarz E.M."/>
            <person name="Hu L."/>
            <person name="Young N.D."/>
            <person name="Hall R.S."/>
            <person name="Korhonen P.K."/>
            <person name="Liao S."/>
            <person name="Thamsborg S."/>
            <person name="Xia J."/>
            <person name="Xu P."/>
            <person name="Wang S."/>
            <person name="Scheerlinck J.P."/>
            <person name="Hofmann A."/>
            <person name="Sternberg P.W."/>
            <person name="Wang J."/>
            <person name="Gasser R.B."/>
        </authorList>
    </citation>
    <scope>NUCLEOTIDE SEQUENCE [LARGE SCALE GENOMIC DNA]</scope>
    <source>
        <strain evidence="1">DCEP-RM93F</strain>
    </source>
</reference>
<proteinExistence type="predicted"/>